<dbReference type="PANTHER" id="PTHR43342">
    <property type="entry name" value="NADH-QUINONE OXIDOREDUCTASE, E SUBUNIT"/>
    <property type="match status" value="1"/>
</dbReference>
<keyword evidence="4 7" id="KW-0408">Iron</keyword>
<feature type="binding site" evidence="7">
    <location>
        <position position="132"/>
    </location>
    <ligand>
        <name>[2Fe-2S] cluster</name>
        <dbReference type="ChEBI" id="CHEBI:190135"/>
    </ligand>
</feature>
<evidence type="ECO:0000256" key="3">
    <source>
        <dbReference type="ARBA" id="ARBA00022723"/>
    </source>
</evidence>
<dbReference type="InterPro" id="IPR041921">
    <property type="entry name" value="NuoE_N"/>
</dbReference>
<dbReference type="GO" id="GO:0016491">
    <property type="term" value="F:oxidoreductase activity"/>
    <property type="evidence" value="ECO:0007669"/>
    <property type="project" value="UniProtKB-KW"/>
</dbReference>
<dbReference type="Gene3D" id="3.40.30.10">
    <property type="entry name" value="Glutaredoxin"/>
    <property type="match status" value="1"/>
</dbReference>
<feature type="binding site" evidence="7">
    <location>
        <position position="128"/>
    </location>
    <ligand>
        <name>[2Fe-2S] cluster</name>
        <dbReference type="ChEBI" id="CHEBI:190135"/>
    </ligand>
</feature>
<protein>
    <submittedName>
        <fullName evidence="8">Iron hydrogenase HydC</fullName>
        <ecNumber evidence="8">1.6.5.3</ecNumber>
    </submittedName>
</protein>
<keyword evidence="2 7" id="KW-0001">2Fe-2S</keyword>
<dbReference type="InterPro" id="IPR036249">
    <property type="entry name" value="Thioredoxin-like_sf"/>
</dbReference>
<feature type="binding site" evidence="7">
    <location>
        <position position="92"/>
    </location>
    <ligand>
        <name>[2Fe-2S] cluster</name>
        <dbReference type="ChEBI" id="CHEBI:190135"/>
    </ligand>
</feature>
<dbReference type="FunFam" id="1.10.10.1590:FF:000001">
    <property type="entry name" value="NADH-quinone oxidoreductase subunit E"/>
    <property type="match status" value="1"/>
</dbReference>
<evidence type="ECO:0000256" key="7">
    <source>
        <dbReference type="PIRSR" id="PIRSR000216-1"/>
    </source>
</evidence>
<evidence type="ECO:0000313" key="9">
    <source>
        <dbReference type="Proteomes" id="UP000006094"/>
    </source>
</evidence>
<evidence type="ECO:0000256" key="2">
    <source>
        <dbReference type="ARBA" id="ARBA00022714"/>
    </source>
</evidence>
<reference evidence="8 9" key="1">
    <citation type="journal article" date="2012" name="PLoS ONE">
        <title>The purine-utilizing bacterium Clostridium acidurici 9a: a genome-guided metabolic reconsideration.</title>
        <authorList>
            <person name="Hartwich K."/>
            <person name="Poehlein A."/>
            <person name="Daniel R."/>
        </authorList>
    </citation>
    <scope>NUCLEOTIDE SEQUENCE [LARGE SCALE GENOMIC DNA]</scope>
    <source>
        <strain evidence="9">ATCC 7906 / DSM 604 / BCRC 14475 / CIP 104303 / KCTC 5404 / NCIMB 10678 / 9a</strain>
    </source>
</reference>
<dbReference type="PIRSF" id="PIRSF000216">
    <property type="entry name" value="NADH_DH_24kDa"/>
    <property type="match status" value="1"/>
</dbReference>
<dbReference type="AlphaFoldDB" id="K0B468"/>
<comment type="cofactor">
    <cofactor evidence="7">
        <name>[2Fe-2S] cluster</name>
        <dbReference type="ChEBI" id="CHEBI:190135"/>
    </cofactor>
    <text evidence="7">Binds 1 [2Fe-2S] cluster.</text>
</comment>
<organism evidence="8 9">
    <name type="scientific">Gottschalkia acidurici (strain ATCC 7906 / DSM 604 / BCRC 14475 / CIP 104303 / KCTC 5404 / NCIMB 10678 / 9a)</name>
    <name type="common">Clostridium acidurici</name>
    <dbReference type="NCBI Taxonomy" id="1128398"/>
    <lineage>
        <taxon>Bacteria</taxon>
        <taxon>Bacillati</taxon>
        <taxon>Bacillota</taxon>
        <taxon>Tissierellia</taxon>
        <taxon>Tissierellales</taxon>
        <taxon>Gottschalkiaceae</taxon>
        <taxon>Gottschalkia</taxon>
    </lineage>
</organism>
<dbReference type="eggNOG" id="COG1905">
    <property type="taxonomic scope" value="Bacteria"/>
</dbReference>
<dbReference type="RefSeq" id="WP_014969041.1">
    <property type="nucleotide sequence ID" value="NC_018664.1"/>
</dbReference>
<comment type="similarity">
    <text evidence="1">Belongs to the complex I 24 kDa subunit family.</text>
</comment>
<dbReference type="CDD" id="cd03064">
    <property type="entry name" value="TRX_Fd_NuoE"/>
    <property type="match status" value="1"/>
</dbReference>
<dbReference type="InterPro" id="IPR002023">
    <property type="entry name" value="NuoE-like"/>
</dbReference>
<dbReference type="OrthoDB" id="9807941at2"/>
<accession>K0B468</accession>
<dbReference type="InterPro" id="IPR028431">
    <property type="entry name" value="NADP_DH_HndA-like"/>
</dbReference>
<comment type="cofactor">
    <cofactor evidence="6">
        <name>[2Fe-2S] cluster</name>
        <dbReference type="ChEBI" id="CHEBI:190135"/>
    </cofactor>
</comment>
<name>K0B468_GOTA9</name>
<dbReference type="GO" id="GO:0051537">
    <property type="term" value="F:2 iron, 2 sulfur cluster binding"/>
    <property type="evidence" value="ECO:0007669"/>
    <property type="project" value="UniProtKB-KW"/>
</dbReference>
<evidence type="ECO:0000256" key="5">
    <source>
        <dbReference type="ARBA" id="ARBA00023014"/>
    </source>
</evidence>
<dbReference type="EC" id="1.6.5.3" evidence="8"/>
<dbReference type="HOGENOM" id="CLU_054362_2_1_9"/>
<dbReference type="Pfam" id="PF01257">
    <property type="entry name" value="2Fe-2S_thioredx"/>
    <property type="match status" value="1"/>
</dbReference>
<dbReference type="Proteomes" id="UP000006094">
    <property type="component" value="Chromosome"/>
</dbReference>
<evidence type="ECO:0000256" key="6">
    <source>
        <dbReference type="ARBA" id="ARBA00034078"/>
    </source>
</evidence>
<keyword evidence="5 7" id="KW-0411">Iron-sulfur</keyword>
<keyword evidence="8" id="KW-0560">Oxidoreductase</keyword>
<dbReference type="InterPro" id="IPR042128">
    <property type="entry name" value="NuoE_dom"/>
</dbReference>
<dbReference type="SMR" id="K0B468"/>
<dbReference type="STRING" id="1128398.Curi_c29410"/>
<sequence length="164" mass="18503">MEFIFDWEENEENIKQLKYVINENKNKKGALMPVLHEAQHLFGYLPIEVQRIISEGLNIPLAEIYGVITFYSQFTLIPKGKYEIGVCLGTACYVKGAQALIDEIKKDLKLEVGKTTSDRKFSLIATRCIGACGLAPVLSVNEEVYGRLKAEDVKGILEKYKNDN</sequence>
<dbReference type="SUPFAM" id="SSF52833">
    <property type="entry name" value="Thioredoxin-like"/>
    <property type="match status" value="1"/>
</dbReference>
<dbReference type="Gene3D" id="1.10.10.1590">
    <property type="entry name" value="NADH-quinone oxidoreductase subunit E"/>
    <property type="match status" value="1"/>
</dbReference>
<dbReference type="KEGG" id="cad:Curi_c29410"/>
<feature type="binding site" evidence="7">
    <location>
        <position position="87"/>
    </location>
    <ligand>
        <name>[2Fe-2S] cluster</name>
        <dbReference type="ChEBI" id="CHEBI:190135"/>
    </ligand>
</feature>
<proteinExistence type="inferred from homology"/>
<gene>
    <name evidence="8" type="primary">hydC</name>
    <name evidence="8" type="ordered locus">Curi_c29410</name>
</gene>
<dbReference type="GO" id="GO:0046872">
    <property type="term" value="F:metal ion binding"/>
    <property type="evidence" value="ECO:0007669"/>
    <property type="project" value="UniProtKB-KW"/>
</dbReference>
<dbReference type="BioCyc" id="MetaCyc:MONOMER-21366"/>
<evidence type="ECO:0000256" key="4">
    <source>
        <dbReference type="ARBA" id="ARBA00023004"/>
    </source>
</evidence>
<evidence type="ECO:0000313" key="8">
    <source>
        <dbReference type="EMBL" id="AFS79907.1"/>
    </source>
</evidence>
<dbReference type="BRENDA" id="1.17.1.11">
    <property type="organism ID" value="1454"/>
</dbReference>
<dbReference type="PANTHER" id="PTHR43342:SF2">
    <property type="entry name" value="POTENTIAL NAD-REDUCING HYDROGENASE SUBUNIT"/>
    <property type="match status" value="1"/>
</dbReference>
<evidence type="ECO:0000256" key="1">
    <source>
        <dbReference type="ARBA" id="ARBA00010643"/>
    </source>
</evidence>
<keyword evidence="3 7" id="KW-0479">Metal-binding</keyword>
<dbReference type="EMBL" id="CP003326">
    <property type="protein sequence ID" value="AFS79907.1"/>
    <property type="molecule type" value="Genomic_DNA"/>
</dbReference>
<keyword evidence="9" id="KW-1185">Reference proteome</keyword>